<feature type="chain" id="PRO_5021932873" evidence="3">
    <location>
        <begin position="20"/>
        <end position="462"/>
    </location>
</feature>
<dbReference type="Pfam" id="PF00884">
    <property type="entry name" value="Sulfatase"/>
    <property type="match status" value="1"/>
</dbReference>
<feature type="signal peptide" evidence="3">
    <location>
        <begin position="1"/>
        <end position="19"/>
    </location>
</feature>
<evidence type="ECO:0000256" key="1">
    <source>
        <dbReference type="ARBA" id="ARBA00008779"/>
    </source>
</evidence>
<dbReference type="PANTHER" id="PTHR42693:SF53">
    <property type="entry name" value="ENDO-4-O-SULFATASE"/>
    <property type="match status" value="1"/>
</dbReference>
<keyword evidence="3" id="KW-0732">Signal</keyword>
<accession>A0A518EZZ9</accession>
<dbReference type="InterPro" id="IPR000917">
    <property type="entry name" value="Sulfatase_N"/>
</dbReference>
<evidence type="ECO:0000256" key="3">
    <source>
        <dbReference type="SAM" id="SignalP"/>
    </source>
</evidence>
<dbReference type="EC" id="3.1.6.1" evidence="5"/>
<sequence precursor="true">MNFRSLLVLAACWSAAACGGGGDDASTKSAPHVILISLDTLRADRIGCYASTDRTGASTPAVDAFASGADRYVSCTATSSWTLPSHASMFTGLFPFEHGTHGFKVDKLIDNAYPLHPDFVTLAEALQRAGYSTAGFAANTVYLAMRWGLGQGFDTYEVKRQPAAAVTDRVLKHLDSVAGSKMPQFVFVNYMDMHRPYGGLTAEELHRMPKEERPDELLEALCVQVMNREEPAGELGDRVLGLYDAALTQLDAEIGRLLDGLRGRGMLENAIVILTSDHGEAFGTHGIVEHGKDVYEPLVAVPLIVKAPGQTEGRAIDDRLASLVDLPGLIARTIPGEAGAALTEEFARVPGSHGVTAEIHFARPRDLQLYPERFQHERTAWRDGRFKLIVGGEADQLFDLEADPGELENLIDQEPQRAALMRRALERFLAAGAYQGERIPPTPANAHQLKEAAAIGYGGKDE</sequence>
<evidence type="ECO:0000313" key="6">
    <source>
        <dbReference type="Proteomes" id="UP000320390"/>
    </source>
</evidence>
<evidence type="ECO:0000259" key="4">
    <source>
        <dbReference type="Pfam" id="PF00884"/>
    </source>
</evidence>
<reference evidence="5 6" key="1">
    <citation type="submission" date="2019-02" db="EMBL/GenBank/DDBJ databases">
        <title>Deep-cultivation of Planctomycetes and their phenomic and genomic characterization uncovers novel biology.</title>
        <authorList>
            <person name="Wiegand S."/>
            <person name="Jogler M."/>
            <person name="Boedeker C."/>
            <person name="Pinto D."/>
            <person name="Vollmers J."/>
            <person name="Rivas-Marin E."/>
            <person name="Kohn T."/>
            <person name="Peeters S.H."/>
            <person name="Heuer A."/>
            <person name="Rast P."/>
            <person name="Oberbeckmann S."/>
            <person name="Bunk B."/>
            <person name="Jeske O."/>
            <person name="Meyerdierks A."/>
            <person name="Storesund J.E."/>
            <person name="Kallscheuer N."/>
            <person name="Luecker S."/>
            <person name="Lage O.M."/>
            <person name="Pohl T."/>
            <person name="Merkel B.J."/>
            <person name="Hornburger P."/>
            <person name="Mueller R.-W."/>
            <person name="Bruemmer F."/>
            <person name="Labrenz M."/>
            <person name="Spormann A.M."/>
            <person name="Op den Camp H."/>
            <person name="Overmann J."/>
            <person name="Amann R."/>
            <person name="Jetten M.S.M."/>
            <person name="Mascher T."/>
            <person name="Medema M.H."/>
            <person name="Devos D.P."/>
            <person name="Kaster A.-K."/>
            <person name="Ovreas L."/>
            <person name="Rohde M."/>
            <person name="Galperin M.Y."/>
            <person name="Jogler C."/>
        </authorList>
    </citation>
    <scope>NUCLEOTIDE SEQUENCE [LARGE SCALE GENOMIC DNA]</scope>
    <source>
        <strain evidence="5 6">Poly30</strain>
    </source>
</reference>
<evidence type="ECO:0000256" key="2">
    <source>
        <dbReference type="ARBA" id="ARBA00022801"/>
    </source>
</evidence>
<dbReference type="CDD" id="cd16148">
    <property type="entry name" value="sulfatase_like"/>
    <property type="match status" value="1"/>
</dbReference>
<protein>
    <submittedName>
        <fullName evidence="5">Arylsulfatase</fullName>
        <ecNumber evidence="5">3.1.6.1</ecNumber>
    </submittedName>
</protein>
<feature type="domain" description="Sulfatase N-terminal" evidence="4">
    <location>
        <begin position="31"/>
        <end position="327"/>
    </location>
</feature>
<dbReference type="EMBL" id="CP036434">
    <property type="protein sequence ID" value="QDV09651.1"/>
    <property type="molecule type" value="Genomic_DNA"/>
</dbReference>
<dbReference type="InterPro" id="IPR050738">
    <property type="entry name" value="Sulfatase"/>
</dbReference>
<keyword evidence="6" id="KW-1185">Reference proteome</keyword>
<dbReference type="SUPFAM" id="SSF53649">
    <property type="entry name" value="Alkaline phosphatase-like"/>
    <property type="match status" value="1"/>
</dbReference>
<name>A0A518EZZ9_9BACT</name>
<dbReference type="GO" id="GO:0004065">
    <property type="term" value="F:arylsulfatase activity"/>
    <property type="evidence" value="ECO:0007669"/>
    <property type="project" value="UniProtKB-EC"/>
</dbReference>
<dbReference type="PROSITE" id="PS51257">
    <property type="entry name" value="PROKAR_LIPOPROTEIN"/>
    <property type="match status" value="1"/>
</dbReference>
<keyword evidence="2 5" id="KW-0378">Hydrolase</keyword>
<dbReference type="PANTHER" id="PTHR42693">
    <property type="entry name" value="ARYLSULFATASE FAMILY MEMBER"/>
    <property type="match status" value="1"/>
</dbReference>
<dbReference type="AlphaFoldDB" id="A0A518EZZ9"/>
<proteinExistence type="inferred from homology"/>
<dbReference type="Gene3D" id="3.30.1120.10">
    <property type="match status" value="1"/>
</dbReference>
<gene>
    <name evidence="5" type="ORF">Poly30_52090</name>
</gene>
<dbReference type="Proteomes" id="UP000320390">
    <property type="component" value="Chromosome"/>
</dbReference>
<comment type="similarity">
    <text evidence="1">Belongs to the sulfatase family.</text>
</comment>
<dbReference type="InterPro" id="IPR017850">
    <property type="entry name" value="Alkaline_phosphatase_core_sf"/>
</dbReference>
<dbReference type="Gene3D" id="3.40.720.10">
    <property type="entry name" value="Alkaline Phosphatase, subunit A"/>
    <property type="match status" value="1"/>
</dbReference>
<evidence type="ECO:0000313" key="5">
    <source>
        <dbReference type="EMBL" id="QDV09651.1"/>
    </source>
</evidence>
<organism evidence="5 6">
    <name type="scientific">Saltatorellus ferox</name>
    <dbReference type="NCBI Taxonomy" id="2528018"/>
    <lineage>
        <taxon>Bacteria</taxon>
        <taxon>Pseudomonadati</taxon>
        <taxon>Planctomycetota</taxon>
        <taxon>Planctomycetia</taxon>
        <taxon>Planctomycetia incertae sedis</taxon>
        <taxon>Saltatorellus</taxon>
    </lineage>
</organism>